<comment type="subcellular location">
    <subcellularLocation>
        <location evidence="3">Nucleus</location>
    </subcellularLocation>
</comment>
<dbReference type="AlphaFoldDB" id="A0A8B8F1P4"/>
<feature type="domain" description="Fork-head" evidence="5">
    <location>
        <begin position="70"/>
        <end position="164"/>
    </location>
</feature>
<feature type="compositionally biased region" description="Basic and acidic residues" evidence="4">
    <location>
        <begin position="213"/>
        <end position="223"/>
    </location>
</feature>
<gene>
    <name evidence="7" type="primary">LOC111138518</name>
</gene>
<dbReference type="PROSITE" id="PS00657">
    <property type="entry name" value="FORK_HEAD_1"/>
    <property type="match status" value="1"/>
</dbReference>
<accession>A0A8B8F1P4</accession>
<dbReference type="PANTHER" id="PTHR11829">
    <property type="entry name" value="FORKHEAD BOX PROTEIN"/>
    <property type="match status" value="1"/>
</dbReference>
<dbReference type="RefSeq" id="XP_022346240.1">
    <property type="nucleotide sequence ID" value="XM_022490532.1"/>
</dbReference>
<dbReference type="PANTHER" id="PTHR11829:SF388">
    <property type="entry name" value="FORK HEAD DOMAIN-CONTAINING PROTEIN L1-RELATED"/>
    <property type="match status" value="1"/>
</dbReference>
<dbReference type="CDD" id="cd20027">
    <property type="entry name" value="FH_FOXL1"/>
    <property type="match status" value="1"/>
</dbReference>
<dbReference type="GO" id="GO:0000978">
    <property type="term" value="F:RNA polymerase II cis-regulatory region sequence-specific DNA binding"/>
    <property type="evidence" value="ECO:0007669"/>
    <property type="project" value="TreeGrafter"/>
</dbReference>
<feature type="compositionally biased region" description="Basic and acidic residues" evidence="4">
    <location>
        <begin position="263"/>
        <end position="286"/>
    </location>
</feature>
<dbReference type="InterPro" id="IPR036390">
    <property type="entry name" value="WH_DNA-bd_sf"/>
</dbReference>
<feature type="region of interest" description="Disordered" evidence="4">
    <location>
        <begin position="164"/>
        <end position="235"/>
    </location>
</feature>
<dbReference type="InterPro" id="IPR036388">
    <property type="entry name" value="WH-like_DNA-bd_sf"/>
</dbReference>
<evidence type="ECO:0000256" key="1">
    <source>
        <dbReference type="ARBA" id="ARBA00023125"/>
    </source>
</evidence>
<dbReference type="Pfam" id="PF00250">
    <property type="entry name" value="Forkhead"/>
    <property type="match status" value="1"/>
</dbReference>
<evidence type="ECO:0000259" key="5">
    <source>
        <dbReference type="PROSITE" id="PS50039"/>
    </source>
</evidence>
<dbReference type="GO" id="GO:0005634">
    <property type="term" value="C:nucleus"/>
    <property type="evidence" value="ECO:0007669"/>
    <property type="project" value="UniProtKB-SubCell"/>
</dbReference>
<evidence type="ECO:0000313" key="6">
    <source>
        <dbReference type="Proteomes" id="UP000694844"/>
    </source>
</evidence>
<dbReference type="PROSITE" id="PS00658">
    <property type="entry name" value="FORK_HEAD_2"/>
    <property type="match status" value="1"/>
</dbReference>
<dbReference type="GeneID" id="111138518"/>
<dbReference type="Gene3D" id="1.10.10.10">
    <property type="entry name" value="Winged helix-like DNA-binding domain superfamily/Winged helix DNA-binding domain"/>
    <property type="match status" value="1"/>
</dbReference>
<reference evidence="7" key="1">
    <citation type="submission" date="2025-08" db="UniProtKB">
        <authorList>
            <consortium name="RefSeq"/>
        </authorList>
    </citation>
    <scope>IDENTIFICATION</scope>
    <source>
        <tissue evidence="7">Whole sample</tissue>
    </source>
</reference>
<evidence type="ECO:0000256" key="3">
    <source>
        <dbReference type="PROSITE-ProRule" id="PRU00089"/>
    </source>
</evidence>
<proteinExistence type="predicted"/>
<dbReference type="InterPro" id="IPR018122">
    <property type="entry name" value="TF_fork_head_CS_1"/>
</dbReference>
<dbReference type="SMART" id="SM00339">
    <property type="entry name" value="FH"/>
    <property type="match status" value="1"/>
</dbReference>
<keyword evidence="1 3" id="KW-0238">DNA-binding</keyword>
<dbReference type="GO" id="GO:0030154">
    <property type="term" value="P:cell differentiation"/>
    <property type="evidence" value="ECO:0007669"/>
    <property type="project" value="TreeGrafter"/>
</dbReference>
<feature type="region of interest" description="Disordered" evidence="4">
    <location>
        <begin position="252"/>
        <end position="294"/>
    </location>
</feature>
<sequence length="383" mass="42273">MSSSNDLVRAQQLAMVGSSPTGLYPQYGNLGTGMPPIPYPGGLYCSSLDFNRAYALRMIEEMHRRDQPQKPPYSYIALIAMAIKNAPDRKITLNGIYQFIMERFPYYHDNKQGWQNSIRHNLSLNDCFVKVAREKGKPGKGNYWTLDPNCEEMFENGNYRRRKRRVKGPCKDDGDLNEAGSEAPSDSEGSPGDELVDLDENDSGINVACSDEENSRDGPDVPRVHSGAGIAPNTADSPAIRKRLFTIDSLIGDDSPAHFQTTGEKRKPDNYESAPNEKRKKYDIFDKIPSPPPKIIDLKGQSPTSFQISLASGLYGNSFLRNPPHGMSAPLGAYPSYPPFGGFPLPIGNPQELLLHAQGLGHFLSSGVGERDWASRSPPVALR</sequence>
<dbReference type="GO" id="GO:0009653">
    <property type="term" value="P:anatomical structure morphogenesis"/>
    <property type="evidence" value="ECO:0007669"/>
    <property type="project" value="TreeGrafter"/>
</dbReference>
<dbReference type="InterPro" id="IPR047514">
    <property type="entry name" value="FH_FOXL1"/>
</dbReference>
<evidence type="ECO:0000313" key="7">
    <source>
        <dbReference type="RefSeq" id="XP_022346240.1"/>
    </source>
</evidence>
<dbReference type="InterPro" id="IPR050211">
    <property type="entry name" value="FOX_domain-containing"/>
</dbReference>
<dbReference type="InterPro" id="IPR030456">
    <property type="entry name" value="TF_fork_head_CS_2"/>
</dbReference>
<dbReference type="OrthoDB" id="5402974at2759"/>
<feature type="DNA-binding region" description="Fork-head" evidence="3">
    <location>
        <begin position="70"/>
        <end position="164"/>
    </location>
</feature>
<protein>
    <submittedName>
        <fullName evidence="7">Forkhead box C1-A-like</fullName>
    </submittedName>
</protein>
<keyword evidence="2 3" id="KW-0539">Nucleus</keyword>
<dbReference type="SUPFAM" id="SSF46785">
    <property type="entry name" value="Winged helix' DNA-binding domain"/>
    <property type="match status" value="1"/>
</dbReference>
<dbReference type="Proteomes" id="UP000694844">
    <property type="component" value="Chromosome 5"/>
</dbReference>
<dbReference type="FunFam" id="1.10.10.10:FF:001472">
    <property type="entry name" value="Forkhead domain protein 1"/>
    <property type="match status" value="1"/>
</dbReference>
<keyword evidence="6" id="KW-1185">Reference proteome</keyword>
<evidence type="ECO:0000256" key="4">
    <source>
        <dbReference type="SAM" id="MobiDB-lite"/>
    </source>
</evidence>
<dbReference type="GO" id="GO:0000981">
    <property type="term" value="F:DNA-binding transcription factor activity, RNA polymerase II-specific"/>
    <property type="evidence" value="ECO:0007669"/>
    <property type="project" value="TreeGrafter"/>
</dbReference>
<dbReference type="PROSITE" id="PS50039">
    <property type="entry name" value="FORK_HEAD_3"/>
    <property type="match status" value="1"/>
</dbReference>
<dbReference type="InterPro" id="IPR001766">
    <property type="entry name" value="Fork_head_dom"/>
</dbReference>
<dbReference type="KEGG" id="cvn:111138518"/>
<dbReference type="PRINTS" id="PR00053">
    <property type="entry name" value="FORKHEAD"/>
</dbReference>
<evidence type="ECO:0000256" key="2">
    <source>
        <dbReference type="ARBA" id="ARBA00023242"/>
    </source>
</evidence>
<organism evidence="6 7">
    <name type="scientific">Crassostrea virginica</name>
    <name type="common">Eastern oyster</name>
    <dbReference type="NCBI Taxonomy" id="6565"/>
    <lineage>
        <taxon>Eukaryota</taxon>
        <taxon>Metazoa</taxon>
        <taxon>Spiralia</taxon>
        <taxon>Lophotrochozoa</taxon>
        <taxon>Mollusca</taxon>
        <taxon>Bivalvia</taxon>
        <taxon>Autobranchia</taxon>
        <taxon>Pteriomorphia</taxon>
        <taxon>Ostreida</taxon>
        <taxon>Ostreoidea</taxon>
        <taxon>Ostreidae</taxon>
        <taxon>Crassostrea</taxon>
    </lineage>
</organism>
<name>A0A8B8F1P4_CRAVI</name>